<dbReference type="PANTHER" id="PTHR13489:SF0">
    <property type="entry name" value="MINI-CHROMOSOME MAINTENANCE COMPLEX-BINDING PROTEIN"/>
    <property type="match status" value="1"/>
</dbReference>
<dbReference type="GO" id="GO:0005634">
    <property type="term" value="C:nucleus"/>
    <property type="evidence" value="ECO:0007669"/>
    <property type="project" value="UniProtKB-SubCell"/>
</dbReference>
<reference evidence="6" key="1">
    <citation type="submission" date="2020-04" db="EMBL/GenBank/DDBJ databases">
        <authorList>
            <person name="Neveu A P."/>
        </authorList>
    </citation>
    <scope>NUCLEOTIDE SEQUENCE</scope>
    <source>
        <tissue evidence="6">Whole embryo</tissue>
    </source>
</reference>
<gene>
    <name evidence="6" type="primary">Mcmbp</name>
</gene>
<keyword evidence="4" id="KW-0539">Nucleus</keyword>
<protein>
    <recommendedName>
        <fullName evidence="3">Mini-chromosome maintenance complex-binding protein</fullName>
    </recommendedName>
</protein>
<comment type="similarity">
    <text evidence="2">Belongs to the MCMBP family.</text>
</comment>
<dbReference type="GO" id="GO:0003682">
    <property type="term" value="F:chromatin binding"/>
    <property type="evidence" value="ECO:0007669"/>
    <property type="project" value="TreeGrafter"/>
</dbReference>
<organism evidence="6">
    <name type="scientific">Phallusia mammillata</name>
    <dbReference type="NCBI Taxonomy" id="59560"/>
    <lineage>
        <taxon>Eukaryota</taxon>
        <taxon>Metazoa</taxon>
        <taxon>Chordata</taxon>
        <taxon>Tunicata</taxon>
        <taxon>Ascidiacea</taxon>
        <taxon>Phlebobranchia</taxon>
        <taxon>Ascidiidae</taxon>
        <taxon>Phallusia</taxon>
    </lineage>
</organism>
<dbReference type="GO" id="GO:0006261">
    <property type="term" value="P:DNA-templated DNA replication"/>
    <property type="evidence" value="ECO:0007669"/>
    <property type="project" value="TreeGrafter"/>
</dbReference>
<dbReference type="Pfam" id="PF09739">
    <property type="entry name" value="MCM_bind"/>
    <property type="match status" value="1"/>
</dbReference>
<evidence type="ECO:0000256" key="1">
    <source>
        <dbReference type="ARBA" id="ARBA00004123"/>
    </source>
</evidence>
<dbReference type="AlphaFoldDB" id="A0A6F9DKY9"/>
<proteinExistence type="evidence at transcript level"/>
<evidence type="ECO:0000256" key="4">
    <source>
        <dbReference type="ARBA" id="ARBA00023242"/>
    </source>
</evidence>
<accession>A0A6F9DKY9</accession>
<evidence type="ECO:0000256" key="3">
    <source>
        <dbReference type="ARBA" id="ARBA00015405"/>
    </source>
</evidence>
<dbReference type="PANTHER" id="PTHR13489">
    <property type="entry name" value="MINI-CHROMOSOME MAINTENANCE COMPLEX-BINDING PROTEIN"/>
    <property type="match status" value="1"/>
</dbReference>
<comment type="subcellular location">
    <subcellularLocation>
        <location evidence="1">Nucleus</location>
    </subcellularLocation>
</comment>
<name>A0A6F9DKY9_9ASCI</name>
<feature type="compositionally biased region" description="Polar residues" evidence="5">
    <location>
        <begin position="149"/>
        <end position="162"/>
    </location>
</feature>
<feature type="region of interest" description="Disordered" evidence="5">
    <location>
        <begin position="149"/>
        <end position="213"/>
    </location>
</feature>
<feature type="compositionally biased region" description="Polar residues" evidence="5">
    <location>
        <begin position="195"/>
        <end position="209"/>
    </location>
</feature>
<evidence type="ECO:0000256" key="2">
    <source>
        <dbReference type="ARBA" id="ARBA00007925"/>
    </source>
</evidence>
<evidence type="ECO:0000313" key="6">
    <source>
        <dbReference type="EMBL" id="CAB3263700.1"/>
    </source>
</evidence>
<dbReference type="InterPro" id="IPR019140">
    <property type="entry name" value="MCM_complex-bd"/>
</dbReference>
<dbReference type="EMBL" id="LR787838">
    <property type="protein sequence ID" value="CAB3263700.1"/>
    <property type="molecule type" value="mRNA"/>
</dbReference>
<evidence type="ECO:0000256" key="5">
    <source>
        <dbReference type="SAM" id="MobiDB-lite"/>
    </source>
</evidence>
<sequence>MPCVENWKSNPLHIVNNLFEKRSDDQSWKKEISKYFSNKLENLSTLQLISSLNDEPLHSIHSEGLVRFRCMIQDTFEPEYFLETYEVVDKSNGNKTMHTSRYRDIVTCKEGCEVMMESERNETGCRQVLYCVSIPGETNWVKEKYKTNCKQPSSSYNATSGLKRSHDDGEEETMEHDTEPVNQSNDCFANKRSRLSQNSSNVTQQTLTKNHPLPDEDGPVCIVKVYDEATDFKVNEIYEFVGVLSVDPELSSAYDTPVAENNGLVNGHGTDAEQIAEQKAHSPPASFVPRLHCIQMFRLQHNNPCIPLHQSIDAAKQELTANAPILRQEILNFLKQATFGDELTAEYLLCHLIARVYSRTGLMAVGKMSLNISGIPLQSCYAKLLSDLLKEVLTKAFYLRMSLENMNKLHFTPTKNYSTNRLDSGILQLSEGTHMVVDESALQPGQLDQNGVKNIQALGTLLTQQKVDYNFQFHPVVFQHNIPILVLSEGKSMLPCDCQVLLKPQIPISSDITSYFKQFTISEDIMNKFRLFFTIVKFSEYELDESMMKTIENDFVTTRQANSDNMTPEDLHAHLVLARSLCISWGESKLREERWKTIRDLENERKQRLLH</sequence>